<keyword evidence="3" id="KW-1185">Reference proteome</keyword>
<name>A0A8H7D9G2_9AGAR</name>
<keyword evidence="1" id="KW-0732">Signal</keyword>
<protein>
    <recommendedName>
        <fullName evidence="4">F-box domain-containing protein</fullName>
    </recommendedName>
</protein>
<accession>A0A8H7D9G2</accession>
<sequence length="518" mass="58379">MSYTSSVIGKLANELIAAIFLLCLPTSHSHSKHFYPAKFIVPSPNEAPLLVCSVCSHWRVTAIHLALLWQSLDTENVRPELVELWLHRAQQLTLSLQISPPIVPTARRFFLFAPVVPDDSDFLCLAPPQSHLLLPQIPRCRHLELVDWATPDSFPIVSSPIPLESLAIRTRPDAFHATAWVSQLLLHAPLLTALDWQGPDVAAPWGRLIHLSWDLALTNMMQFGQTLESLTCVTNLHMSLMDDHDDRFTSFTTFHVIPNVTTFSLWGAPELVLPLILPNLQHLILEYIWIRGTPKSVDALVALLSRSKCCLVSLELWGHHFPVLSPNLLVNLSVVRTSPTRVAATHSLTCLLISSHDLNEFFCYLEADHPGMLSSRIQLLRGTDCPFRIEPLPGINDDGTSGELATLIKTKIPRLERLQLEDRDPQDFSIGEQVESRCVTLNGEFKFVVSCSVHLRCKYKSWWNSGDGLEFRAALDAENTEILKMFEIPPNFLLQQRDPPHDTQNIYANSERSGYKFV</sequence>
<dbReference type="AlphaFoldDB" id="A0A8H7D9G2"/>
<dbReference type="EMBL" id="JACAZI010000003">
    <property type="protein sequence ID" value="KAF7366235.1"/>
    <property type="molecule type" value="Genomic_DNA"/>
</dbReference>
<comment type="caution">
    <text evidence="2">The sequence shown here is derived from an EMBL/GenBank/DDBJ whole genome shotgun (WGS) entry which is preliminary data.</text>
</comment>
<proteinExistence type="predicted"/>
<dbReference type="Proteomes" id="UP000620124">
    <property type="component" value="Unassembled WGS sequence"/>
</dbReference>
<organism evidence="2 3">
    <name type="scientific">Mycena venus</name>
    <dbReference type="NCBI Taxonomy" id="2733690"/>
    <lineage>
        <taxon>Eukaryota</taxon>
        <taxon>Fungi</taxon>
        <taxon>Dikarya</taxon>
        <taxon>Basidiomycota</taxon>
        <taxon>Agaricomycotina</taxon>
        <taxon>Agaricomycetes</taxon>
        <taxon>Agaricomycetidae</taxon>
        <taxon>Agaricales</taxon>
        <taxon>Marasmiineae</taxon>
        <taxon>Mycenaceae</taxon>
        <taxon>Mycena</taxon>
    </lineage>
</organism>
<reference evidence="2" key="1">
    <citation type="submission" date="2020-05" db="EMBL/GenBank/DDBJ databases">
        <title>Mycena genomes resolve the evolution of fungal bioluminescence.</title>
        <authorList>
            <person name="Tsai I.J."/>
        </authorList>
    </citation>
    <scope>NUCLEOTIDE SEQUENCE</scope>
    <source>
        <strain evidence="2">CCC161011</strain>
    </source>
</reference>
<feature type="chain" id="PRO_5034323745" description="F-box domain-containing protein" evidence="1">
    <location>
        <begin position="30"/>
        <end position="518"/>
    </location>
</feature>
<dbReference type="OrthoDB" id="3060984at2759"/>
<evidence type="ECO:0000256" key="1">
    <source>
        <dbReference type="SAM" id="SignalP"/>
    </source>
</evidence>
<gene>
    <name evidence="2" type="ORF">MVEN_00500800</name>
</gene>
<evidence type="ECO:0008006" key="4">
    <source>
        <dbReference type="Google" id="ProtNLM"/>
    </source>
</evidence>
<evidence type="ECO:0000313" key="2">
    <source>
        <dbReference type="EMBL" id="KAF7366235.1"/>
    </source>
</evidence>
<evidence type="ECO:0000313" key="3">
    <source>
        <dbReference type="Proteomes" id="UP000620124"/>
    </source>
</evidence>
<feature type="signal peptide" evidence="1">
    <location>
        <begin position="1"/>
        <end position="29"/>
    </location>
</feature>